<evidence type="ECO:0000313" key="2">
    <source>
        <dbReference type="Proteomes" id="UP000272729"/>
    </source>
</evidence>
<reference evidence="1 2" key="1">
    <citation type="submission" date="2018-10" db="EMBL/GenBank/DDBJ databases">
        <title>Sequencing the genomes of 1000 actinobacteria strains.</title>
        <authorList>
            <person name="Klenk H.-P."/>
        </authorList>
    </citation>
    <scope>NUCLEOTIDE SEQUENCE [LARGE SCALE GENOMIC DNA]</scope>
    <source>
        <strain evidence="1 2">DSM 43911</strain>
    </source>
</reference>
<proteinExistence type="predicted"/>
<dbReference type="RefSeq" id="WP_147459296.1">
    <property type="nucleotide sequence ID" value="NZ_JBIUBA010000005.1"/>
</dbReference>
<keyword evidence="2" id="KW-1185">Reference proteome</keyword>
<dbReference type="Proteomes" id="UP000272729">
    <property type="component" value="Unassembled WGS sequence"/>
</dbReference>
<accession>A0A495X9X9</accession>
<sequence length="285" mass="31107">MFDPSPALRASSLPDGAVDARLEEWAERLRTAEQRVPLMDLYKGEQWVQAAAVLQAAVDAGFTPDLWVASAGLGLQSAKKRFPAYAATFSPGSPDTVAAAVVDRRRWWKGLRKHVGGSRVETLGRNRPVLLILSEVYGSVLKPELGELAANGHDVLLIGGSADDDTIDGVHHVPADGALRKALGGTLTGLNARMAATWLAQCEEGDLLSPSTSGSWERWVQRYAHPERYNRTPMTDAEVKAFIRASVAEQPDVSRTRLHRQLRASGRACEQKRFANLFSETVGER</sequence>
<dbReference type="EMBL" id="RBXR01000001">
    <property type="protein sequence ID" value="RKT70429.1"/>
    <property type="molecule type" value="Genomic_DNA"/>
</dbReference>
<name>A0A495X9X9_9PSEU</name>
<comment type="caution">
    <text evidence="1">The sequence shown here is derived from an EMBL/GenBank/DDBJ whole genome shotgun (WGS) entry which is preliminary data.</text>
</comment>
<organism evidence="1 2">
    <name type="scientific">Saccharothrix variisporea</name>
    <dbReference type="NCBI Taxonomy" id="543527"/>
    <lineage>
        <taxon>Bacteria</taxon>
        <taxon>Bacillati</taxon>
        <taxon>Actinomycetota</taxon>
        <taxon>Actinomycetes</taxon>
        <taxon>Pseudonocardiales</taxon>
        <taxon>Pseudonocardiaceae</taxon>
        <taxon>Saccharothrix</taxon>
    </lineage>
</organism>
<evidence type="ECO:0000313" key="1">
    <source>
        <dbReference type="EMBL" id="RKT70429.1"/>
    </source>
</evidence>
<gene>
    <name evidence="1" type="ORF">DFJ66_3689</name>
</gene>
<protein>
    <submittedName>
        <fullName evidence="1">Uncharacterized protein</fullName>
    </submittedName>
</protein>
<dbReference type="OrthoDB" id="3458614at2"/>
<dbReference type="AlphaFoldDB" id="A0A495X9X9"/>